<dbReference type="GO" id="GO:0005524">
    <property type="term" value="F:ATP binding"/>
    <property type="evidence" value="ECO:0007669"/>
    <property type="project" value="UniProtKB-UniRule"/>
</dbReference>
<evidence type="ECO:0000256" key="3">
    <source>
        <dbReference type="ARBA" id="ARBA00004496"/>
    </source>
</evidence>
<dbReference type="PANTHER" id="PTHR34265:SF1">
    <property type="entry name" value="TYPE III PANTOTHENATE KINASE"/>
    <property type="match status" value="1"/>
</dbReference>
<keyword evidence="7 16" id="KW-0963">Cytoplasm</keyword>
<dbReference type="UniPathway" id="UPA00241">
    <property type="reaction ID" value="UER00352"/>
</dbReference>
<comment type="subunit">
    <text evidence="5 16">Homodimer.</text>
</comment>
<dbReference type="HAMAP" id="MF_01274">
    <property type="entry name" value="Pantothen_kinase_3"/>
    <property type="match status" value="1"/>
</dbReference>
<dbReference type="EMBL" id="BAER01000060">
    <property type="protein sequence ID" value="GAC33430.1"/>
    <property type="molecule type" value="Genomic_DNA"/>
</dbReference>
<evidence type="ECO:0000256" key="2">
    <source>
        <dbReference type="ARBA" id="ARBA00001958"/>
    </source>
</evidence>
<evidence type="ECO:0000256" key="5">
    <source>
        <dbReference type="ARBA" id="ARBA00011738"/>
    </source>
</evidence>
<evidence type="ECO:0000256" key="8">
    <source>
        <dbReference type="ARBA" id="ARBA00022679"/>
    </source>
</evidence>
<dbReference type="GO" id="GO:0046872">
    <property type="term" value="F:metal ion binding"/>
    <property type="evidence" value="ECO:0007669"/>
    <property type="project" value="UniProtKB-KW"/>
</dbReference>
<keyword evidence="9 16" id="KW-0547">Nucleotide-binding</keyword>
<feature type="binding site" evidence="16">
    <location>
        <position position="136"/>
    </location>
    <ligand>
        <name>ATP</name>
        <dbReference type="ChEBI" id="CHEBI:30616"/>
    </ligand>
</feature>
<reference evidence="18" key="1">
    <citation type="journal article" date="2014" name="Environ. Microbiol.">
        <title>Comparative genomics of the marine bacterial genus Glaciecola reveals the high degree of genomic diversity and genomic characteristic for cold adaptation.</title>
        <authorList>
            <person name="Qin Q.L."/>
            <person name="Xie B.B."/>
            <person name="Yu Y."/>
            <person name="Shu Y.L."/>
            <person name="Rong J.C."/>
            <person name="Zhang Y.J."/>
            <person name="Zhao D.L."/>
            <person name="Chen X.L."/>
            <person name="Zhang X.Y."/>
            <person name="Chen B."/>
            <person name="Zhou B.C."/>
            <person name="Zhang Y.Z."/>
        </authorList>
    </citation>
    <scope>NUCLEOTIDE SEQUENCE [LARGE SCALE GENOMIC DNA]</scope>
    <source>
        <strain evidence="18">LMG 21857</strain>
    </source>
</reference>
<comment type="cofactor">
    <cofactor evidence="2">
        <name>K(+)</name>
        <dbReference type="ChEBI" id="CHEBI:29103"/>
    </cofactor>
</comment>
<evidence type="ECO:0000256" key="1">
    <source>
        <dbReference type="ARBA" id="ARBA00001206"/>
    </source>
</evidence>
<evidence type="ECO:0000313" key="17">
    <source>
        <dbReference type="EMBL" id="GAC33430.1"/>
    </source>
</evidence>
<gene>
    <name evidence="16 17" type="primary">coaX</name>
    <name evidence="17" type="ORF">GPLA_2528</name>
</gene>
<evidence type="ECO:0000256" key="15">
    <source>
        <dbReference type="ARBA" id="ARBA00040883"/>
    </source>
</evidence>
<proteinExistence type="inferred from homology"/>
<dbReference type="InterPro" id="IPR004619">
    <property type="entry name" value="Type_III_PanK"/>
</dbReference>
<evidence type="ECO:0000256" key="14">
    <source>
        <dbReference type="ARBA" id="ARBA00038036"/>
    </source>
</evidence>
<feature type="binding site" evidence="16">
    <location>
        <position position="133"/>
    </location>
    <ligand>
        <name>K(+)</name>
        <dbReference type="ChEBI" id="CHEBI:29103"/>
    </ligand>
</feature>
<evidence type="ECO:0000256" key="11">
    <source>
        <dbReference type="ARBA" id="ARBA00022840"/>
    </source>
</evidence>
<feature type="binding site" evidence="16">
    <location>
        <position position="103"/>
    </location>
    <ligand>
        <name>substrate</name>
    </ligand>
</feature>
<comment type="function">
    <text evidence="16">Catalyzes the phosphorylation of pantothenate (Pan), the first step in CoA biosynthesis.</text>
</comment>
<keyword evidence="10 16" id="KW-0418">Kinase</keyword>
<evidence type="ECO:0000256" key="13">
    <source>
        <dbReference type="ARBA" id="ARBA00022993"/>
    </source>
</evidence>
<keyword evidence="12 16" id="KW-0630">Potassium</keyword>
<comment type="catalytic activity">
    <reaction evidence="1 16">
        <text>(R)-pantothenate + ATP = (R)-4'-phosphopantothenate + ADP + H(+)</text>
        <dbReference type="Rhea" id="RHEA:16373"/>
        <dbReference type="ChEBI" id="CHEBI:10986"/>
        <dbReference type="ChEBI" id="CHEBI:15378"/>
        <dbReference type="ChEBI" id="CHEBI:29032"/>
        <dbReference type="ChEBI" id="CHEBI:30616"/>
        <dbReference type="ChEBI" id="CHEBI:456216"/>
        <dbReference type="EC" id="2.7.1.33"/>
    </reaction>
</comment>
<dbReference type="STRING" id="1129793.GPLA_2528"/>
<evidence type="ECO:0000313" key="18">
    <source>
        <dbReference type="Proteomes" id="UP000006322"/>
    </source>
</evidence>
<name>K7ADN6_9ALTE</name>
<keyword evidence="16" id="KW-0479">Metal-binding</keyword>
<dbReference type="Proteomes" id="UP000006322">
    <property type="component" value="Unassembled WGS sequence"/>
</dbReference>
<keyword evidence="11 16" id="KW-0067">ATP-binding</keyword>
<accession>K7ADN6</accession>
<comment type="similarity">
    <text evidence="14 16">Belongs to the type III pantothenate kinase family.</text>
</comment>
<dbReference type="NCBIfam" id="TIGR00671">
    <property type="entry name" value="baf"/>
    <property type="match status" value="1"/>
</dbReference>
<feature type="binding site" evidence="16">
    <location>
        <position position="187"/>
    </location>
    <ligand>
        <name>substrate</name>
    </ligand>
</feature>
<sequence>MHTTVEKSVLEQTKVLLLDVGNSYIKSMTVRESDPVFNQPLVISRSNSIETLKDTIRQCHRVIVAAVGHGAQVAQLACLCKELNVPLTLVKTQARAFGMQCAYENYATLGVDRWLAILAGRRLSRTDTYAVIDLGTANTCDLVSGFNHLGGWISPGFSLMRDSLIKNTELVFANDVFPDELLLGKQTVDCVNMGCVAGVQGFIYAAEQQIATISNEYSLIITGGGQGFVKKNTANHLYFHENLVLFGLLEYLVA</sequence>
<dbReference type="EC" id="2.7.1.33" evidence="6 16"/>
<dbReference type="Gene3D" id="3.30.420.40">
    <property type="match status" value="2"/>
</dbReference>
<dbReference type="GO" id="GO:0015937">
    <property type="term" value="P:coenzyme A biosynthetic process"/>
    <property type="evidence" value="ECO:0007669"/>
    <property type="project" value="UniProtKB-UniRule"/>
</dbReference>
<feature type="binding site" evidence="16">
    <location>
        <begin position="19"/>
        <end position="26"/>
    </location>
    <ligand>
        <name>ATP</name>
        <dbReference type="ChEBI" id="CHEBI:30616"/>
    </ligand>
</feature>
<evidence type="ECO:0000256" key="16">
    <source>
        <dbReference type="HAMAP-Rule" id="MF_01274"/>
    </source>
</evidence>
<feature type="active site" description="Proton acceptor" evidence="16">
    <location>
        <position position="112"/>
    </location>
</feature>
<feature type="binding site" evidence="16">
    <location>
        <begin position="110"/>
        <end position="113"/>
    </location>
    <ligand>
        <name>substrate</name>
    </ligand>
</feature>
<evidence type="ECO:0000256" key="4">
    <source>
        <dbReference type="ARBA" id="ARBA00005225"/>
    </source>
</evidence>
<evidence type="ECO:0000256" key="7">
    <source>
        <dbReference type="ARBA" id="ARBA00022490"/>
    </source>
</evidence>
<organism evidence="17 18">
    <name type="scientific">Paraglaciecola polaris LMG 21857</name>
    <dbReference type="NCBI Taxonomy" id="1129793"/>
    <lineage>
        <taxon>Bacteria</taxon>
        <taxon>Pseudomonadati</taxon>
        <taxon>Pseudomonadota</taxon>
        <taxon>Gammaproteobacteria</taxon>
        <taxon>Alteromonadales</taxon>
        <taxon>Alteromonadaceae</taxon>
        <taxon>Paraglaciecola</taxon>
    </lineage>
</organism>
<comment type="pathway">
    <text evidence="4 16">Cofactor biosynthesis; coenzyme A biosynthesis; CoA from (R)-pantothenate: step 1/5.</text>
</comment>
<dbReference type="SUPFAM" id="SSF53067">
    <property type="entry name" value="Actin-like ATPase domain"/>
    <property type="match status" value="2"/>
</dbReference>
<comment type="caution">
    <text evidence="17">The sequence shown here is derived from an EMBL/GenBank/DDBJ whole genome shotgun (WGS) entry which is preliminary data.</text>
</comment>
<dbReference type="CDD" id="cd24015">
    <property type="entry name" value="ASKHA_NBD_PanK-III"/>
    <property type="match status" value="1"/>
</dbReference>
<evidence type="ECO:0000256" key="10">
    <source>
        <dbReference type="ARBA" id="ARBA00022777"/>
    </source>
</evidence>
<keyword evidence="18" id="KW-1185">Reference proteome</keyword>
<dbReference type="AlphaFoldDB" id="K7ADN6"/>
<protein>
    <recommendedName>
        <fullName evidence="15 16">Type III pantothenate kinase</fullName>
        <ecNumber evidence="6 16">2.7.1.33</ecNumber>
    </recommendedName>
    <alternativeName>
        <fullName evidence="16">PanK-III</fullName>
    </alternativeName>
    <alternativeName>
        <fullName evidence="16">Pantothenic acid kinase</fullName>
    </alternativeName>
</protein>
<dbReference type="PANTHER" id="PTHR34265">
    <property type="entry name" value="TYPE III PANTOTHENATE KINASE"/>
    <property type="match status" value="1"/>
</dbReference>
<evidence type="ECO:0000256" key="12">
    <source>
        <dbReference type="ARBA" id="ARBA00022958"/>
    </source>
</evidence>
<keyword evidence="8 16" id="KW-0808">Transferase</keyword>
<dbReference type="InterPro" id="IPR043129">
    <property type="entry name" value="ATPase_NBD"/>
</dbReference>
<evidence type="ECO:0000256" key="6">
    <source>
        <dbReference type="ARBA" id="ARBA00012102"/>
    </source>
</evidence>
<comment type="subcellular location">
    <subcellularLocation>
        <location evidence="3 16">Cytoplasm</location>
    </subcellularLocation>
</comment>
<dbReference type="Pfam" id="PF03309">
    <property type="entry name" value="Pan_kinase"/>
    <property type="match status" value="1"/>
</dbReference>
<comment type="cofactor">
    <cofactor evidence="16">
        <name>NH4(+)</name>
        <dbReference type="ChEBI" id="CHEBI:28938"/>
    </cofactor>
    <cofactor evidence="16">
        <name>K(+)</name>
        <dbReference type="ChEBI" id="CHEBI:29103"/>
    </cofactor>
    <text evidence="16">A monovalent cation. Ammonium or potassium.</text>
</comment>
<dbReference type="GO" id="GO:0005737">
    <property type="term" value="C:cytoplasm"/>
    <property type="evidence" value="ECO:0007669"/>
    <property type="project" value="UniProtKB-SubCell"/>
</dbReference>
<keyword evidence="13 16" id="KW-0173">Coenzyme A biosynthesis</keyword>
<evidence type="ECO:0000256" key="9">
    <source>
        <dbReference type="ARBA" id="ARBA00022741"/>
    </source>
</evidence>
<dbReference type="GO" id="GO:0004594">
    <property type="term" value="F:pantothenate kinase activity"/>
    <property type="evidence" value="ECO:0007669"/>
    <property type="project" value="UniProtKB-UniRule"/>
</dbReference>